<proteinExistence type="predicted"/>
<dbReference type="InterPro" id="IPR039935">
    <property type="entry name" value="YML079W-like"/>
</dbReference>
<sequence length="148" mass="16363">MTYHEIVDALGLQPLPVEGGFWAQTWLSEDCSGIYYLMTAQDFSGMHRLKHLEIFSYHAGAPAQMVLLHPDGRVERPVLGPDLAAGQRPQVVVPPGVWQGSRSTGEWSLLGTFMSPPYSDDSVDFGRADELAADYPEHAEEITGLCRF</sequence>
<dbReference type="PANTHER" id="PTHR33387">
    <property type="entry name" value="RMLC-LIKE JELLY ROLL FOLD PROTEIN"/>
    <property type="match status" value="1"/>
</dbReference>
<dbReference type="STRING" id="211114.SAMN04489726_0425"/>
<dbReference type="CDD" id="cd06121">
    <property type="entry name" value="cupin_YML079wp"/>
    <property type="match status" value="1"/>
</dbReference>
<dbReference type="EMBL" id="LT629701">
    <property type="protein sequence ID" value="SDM21879.1"/>
    <property type="molecule type" value="Genomic_DNA"/>
</dbReference>
<gene>
    <name evidence="2" type="ORF">SAMN04489726_0425</name>
</gene>
<dbReference type="RefSeq" id="WP_030429140.1">
    <property type="nucleotide sequence ID" value="NZ_JOEF01000006.1"/>
</dbReference>
<dbReference type="AlphaFoldDB" id="A0A1G9REX7"/>
<dbReference type="InterPro" id="IPR009327">
    <property type="entry name" value="Cupin_DUF985"/>
</dbReference>
<dbReference type="Proteomes" id="UP000183376">
    <property type="component" value="Chromosome I"/>
</dbReference>
<reference evidence="2 3" key="1">
    <citation type="submission" date="2016-10" db="EMBL/GenBank/DDBJ databases">
        <authorList>
            <person name="de Groot N.N."/>
        </authorList>
    </citation>
    <scope>NUCLEOTIDE SEQUENCE [LARGE SCALE GENOMIC DNA]</scope>
    <source>
        <strain evidence="2 3">DSM 44149</strain>
    </source>
</reference>
<organism evidence="2 3">
    <name type="scientific">Allokutzneria albata</name>
    <name type="common">Kibdelosporangium albatum</name>
    <dbReference type="NCBI Taxonomy" id="211114"/>
    <lineage>
        <taxon>Bacteria</taxon>
        <taxon>Bacillati</taxon>
        <taxon>Actinomycetota</taxon>
        <taxon>Actinomycetes</taxon>
        <taxon>Pseudonocardiales</taxon>
        <taxon>Pseudonocardiaceae</taxon>
        <taxon>Allokutzneria</taxon>
    </lineage>
</organism>
<dbReference type="Gene3D" id="2.60.120.10">
    <property type="entry name" value="Jelly Rolls"/>
    <property type="match status" value="1"/>
</dbReference>
<name>A0A1G9REX7_ALLAB</name>
<dbReference type="InterPro" id="IPR011051">
    <property type="entry name" value="RmlC_Cupin_sf"/>
</dbReference>
<evidence type="ECO:0000259" key="1">
    <source>
        <dbReference type="Pfam" id="PF06172"/>
    </source>
</evidence>
<dbReference type="OrthoDB" id="9798288at2"/>
<dbReference type="SUPFAM" id="SSF51182">
    <property type="entry name" value="RmlC-like cupins"/>
    <property type="match status" value="1"/>
</dbReference>
<dbReference type="Pfam" id="PF06172">
    <property type="entry name" value="Cupin_5"/>
    <property type="match status" value="1"/>
</dbReference>
<dbReference type="eggNOG" id="COG3542">
    <property type="taxonomic scope" value="Bacteria"/>
</dbReference>
<evidence type="ECO:0000313" key="3">
    <source>
        <dbReference type="Proteomes" id="UP000183376"/>
    </source>
</evidence>
<protein>
    <recommendedName>
        <fullName evidence="1">DUF985 domain-containing protein</fullName>
    </recommendedName>
</protein>
<dbReference type="InterPro" id="IPR014710">
    <property type="entry name" value="RmlC-like_jellyroll"/>
</dbReference>
<keyword evidence="3" id="KW-1185">Reference proteome</keyword>
<accession>A0A1G9REX7</accession>
<dbReference type="PANTHER" id="PTHR33387:SF3">
    <property type="entry name" value="DUF985 DOMAIN-CONTAINING PROTEIN"/>
    <property type="match status" value="1"/>
</dbReference>
<feature type="domain" description="DUF985" evidence="1">
    <location>
        <begin position="5"/>
        <end position="122"/>
    </location>
</feature>
<evidence type="ECO:0000313" key="2">
    <source>
        <dbReference type="EMBL" id="SDM21879.1"/>
    </source>
</evidence>